<gene>
    <name evidence="2" type="ORF">HHJ78_07610</name>
</gene>
<dbReference type="AlphaFoldDB" id="A0A7Y0U7I6"/>
<dbReference type="RefSeq" id="WP_169771252.1">
    <property type="nucleotide sequence ID" value="NZ_JABCUP010000040.1"/>
</dbReference>
<organism evidence="2 3">
    <name type="scientific">Mobiluncus mulieris</name>
    <dbReference type="NCBI Taxonomy" id="2052"/>
    <lineage>
        <taxon>Bacteria</taxon>
        <taxon>Bacillati</taxon>
        <taxon>Actinomycetota</taxon>
        <taxon>Actinomycetes</taxon>
        <taxon>Actinomycetales</taxon>
        <taxon>Actinomycetaceae</taxon>
        <taxon>Mobiluncus</taxon>
    </lineage>
</organism>
<evidence type="ECO:0000256" key="1">
    <source>
        <dbReference type="SAM" id="MobiDB-lite"/>
    </source>
</evidence>
<reference evidence="2 3" key="1">
    <citation type="submission" date="2020-04" db="EMBL/GenBank/DDBJ databases">
        <title>Antimicrobial susceptibility and clonality of vaginal-derived multi-drug resistant Mobiluncus isolates in China.</title>
        <authorList>
            <person name="Zhang X."/>
        </authorList>
    </citation>
    <scope>NUCLEOTIDE SEQUENCE [LARGE SCALE GENOMIC DNA]</scope>
    <source>
        <strain evidence="2 3">13</strain>
    </source>
</reference>
<protein>
    <submittedName>
        <fullName evidence="2">Uncharacterized protein</fullName>
    </submittedName>
</protein>
<proteinExistence type="predicted"/>
<feature type="region of interest" description="Disordered" evidence="1">
    <location>
        <begin position="1"/>
        <end position="37"/>
    </location>
</feature>
<dbReference type="EMBL" id="JABCUR010000006">
    <property type="protein sequence ID" value="NMW65396.1"/>
    <property type="molecule type" value="Genomic_DNA"/>
</dbReference>
<sequence>MNPETTPQPATPASTKPEKQEKPNPLSPKSLDTPTFHWNTNQKTELKTQLMGINPTDLVLGCLMEPTMRIERLT</sequence>
<name>A0A7Y0U7I6_9ACTO</name>
<evidence type="ECO:0000313" key="2">
    <source>
        <dbReference type="EMBL" id="NMW65396.1"/>
    </source>
</evidence>
<evidence type="ECO:0000313" key="3">
    <source>
        <dbReference type="Proteomes" id="UP000578252"/>
    </source>
</evidence>
<dbReference type="Proteomes" id="UP000578252">
    <property type="component" value="Unassembled WGS sequence"/>
</dbReference>
<accession>A0A7Y0U7I6</accession>
<feature type="compositionally biased region" description="Polar residues" evidence="1">
    <location>
        <begin position="1"/>
        <end position="14"/>
    </location>
</feature>
<comment type="caution">
    <text evidence="2">The sequence shown here is derived from an EMBL/GenBank/DDBJ whole genome shotgun (WGS) entry which is preliminary data.</text>
</comment>